<dbReference type="SUPFAM" id="SSF54373">
    <property type="entry name" value="FAD-linked reductases, C-terminal domain"/>
    <property type="match status" value="1"/>
</dbReference>
<keyword evidence="1" id="KW-0560">Oxidoreductase</keyword>
<dbReference type="GO" id="GO:0016491">
    <property type="term" value="F:oxidoreductase activity"/>
    <property type="evidence" value="ECO:0007669"/>
    <property type="project" value="UniProtKB-KW"/>
</dbReference>
<dbReference type="PATRIC" id="fig|631454.5.peg.81"/>
<dbReference type="SUPFAM" id="SSF51905">
    <property type="entry name" value="FAD/NAD(P)-binding domain"/>
    <property type="match status" value="1"/>
</dbReference>
<accession>V4TNY7</accession>
<proteinExistence type="predicted"/>
<evidence type="ECO:0000313" key="4">
    <source>
        <dbReference type="Proteomes" id="UP000017819"/>
    </source>
</evidence>
<dbReference type="eggNOG" id="COG0665">
    <property type="taxonomic scope" value="Bacteria"/>
</dbReference>
<dbReference type="Gene3D" id="3.50.50.60">
    <property type="entry name" value="FAD/NAD(P)-binding domain"/>
    <property type="match status" value="1"/>
</dbReference>
<dbReference type="EMBL" id="AWXZ01000005">
    <property type="protein sequence ID" value="ESR27388.1"/>
    <property type="molecule type" value="Genomic_DNA"/>
</dbReference>
<protein>
    <submittedName>
        <fullName evidence="3">Opine oxidase subunit B</fullName>
    </submittedName>
</protein>
<dbReference type="OrthoDB" id="6949587at2"/>
<evidence type="ECO:0000313" key="3">
    <source>
        <dbReference type="EMBL" id="ESR27388.1"/>
    </source>
</evidence>
<evidence type="ECO:0000259" key="2">
    <source>
        <dbReference type="Pfam" id="PF01266"/>
    </source>
</evidence>
<keyword evidence="4" id="KW-1185">Reference proteome</keyword>
<feature type="domain" description="FAD dependent oxidoreductase" evidence="2">
    <location>
        <begin position="5"/>
        <end position="345"/>
    </location>
</feature>
<dbReference type="STRING" id="631454.N177_0082"/>
<name>V4TNY7_9HYPH</name>
<gene>
    <name evidence="3" type="ORF">N177_0082</name>
</gene>
<dbReference type="GO" id="GO:0005737">
    <property type="term" value="C:cytoplasm"/>
    <property type="evidence" value="ECO:0007669"/>
    <property type="project" value="TreeGrafter"/>
</dbReference>
<dbReference type="Proteomes" id="UP000017819">
    <property type="component" value="Unassembled WGS sequence"/>
</dbReference>
<reference evidence="3 4" key="1">
    <citation type="journal article" date="2014" name="Genome Announc.">
        <title>Draft Genome Sequence of Lutibaculum baratangense Strain AMV1T, Isolated from a Mud Volcano in Andamans, India.</title>
        <authorList>
            <person name="Singh A."/>
            <person name="Sreenivas A."/>
            <person name="Sathyanarayana Reddy G."/>
            <person name="Pinnaka A.K."/>
            <person name="Shivaji S."/>
        </authorList>
    </citation>
    <scope>NUCLEOTIDE SEQUENCE [LARGE SCALE GENOMIC DNA]</scope>
    <source>
        <strain evidence="3 4">AMV1</strain>
    </source>
</reference>
<evidence type="ECO:0000256" key="1">
    <source>
        <dbReference type="ARBA" id="ARBA00023002"/>
    </source>
</evidence>
<dbReference type="RefSeq" id="WP_023430240.1">
    <property type="nucleotide sequence ID" value="NZ_AWXZ01000005.1"/>
</dbReference>
<dbReference type="PANTHER" id="PTHR13847:SF287">
    <property type="entry name" value="FAD-DEPENDENT OXIDOREDUCTASE DOMAIN-CONTAINING PROTEIN 1"/>
    <property type="match status" value="1"/>
</dbReference>
<dbReference type="PANTHER" id="PTHR13847">
    <property type="entry name" value="SARCOSINE DEHYDROGENASE-RELATED"/>
    <property type="match status" value="1"/>
</dbReference>
<organism evidence="3 4">
    <name type="scientific">Lutibaculum baratangense AMV1</name>
    <dbReference type="NCBI Taxonomy" id="631454"/>
    <lineage>
        <taxon>Bacteria</taxon>
        <taxon>Pseudomonadati</taxon>
        <taxon>Pseudomonadota</taxon>
        <taxon>Alphaproteobacteria</taxon>
        <taxon>Hyphomicrobiales</taxon>
        <taxon>Tepidamorphaceae</taxon>
        <taxon>Lutibaculum</taxon>
    </lineage>
</organism>
<dbReference type="Pfam" id="PF01266">
    <property type="entry name" value="DAO"/>
    <property type="match status" value="1"/>
</dbReference>
<dbReference type="Gene3D" id="3.30.9.10">
    <property type="entry name" value="D-Amino Acid Oxidase, subunit A, domain 2"/>
    <property type="match status" value="1"/>
</dbReference>
<dbReference type="AlphaFoldDB" id="V4TNY7"/>
<dbReference type="InterPro" id="IPR036188">
    <property type="entry name" value="FAD/NAD-bd_sf"/>
</dbReference>
<comment type="caution">
    <text evidence="3">The sequence shown here is derived from an EMBL/GenBank/DDBJ whole genome shotgun (WGS) entry which is preliminary data.</text>
</comment>
<sequence length="370" mass="39487">MRRYDTIVVGGGLVGAAVAYGLAREGESVAVLDEGDVAFRASRGNFGLVWVQSKGDGRPEYARWTRRSSDLWPGFAELLAEDTGIAPDYHKPGGLHFCFSEAEIEARRAMIHRMHNVHGPGGDGTRILDRKEVQDLVPSIGPDVLGASYSPHDGHASPLRLLRGLHAGLAKRTGAYFADHRVQRIEKDGGGFRVEAGGETFSGGKVVLAAGLGNRELGAQVGLDVPVRPLKGQILVTERTKPVLTMPTHVIRQTEEGTIMMGDSQEDAGFDTRSGTGVISAIAAHAVRTLPWLATVRVVRSWAALRVMTPDGYPLYEQSESHPGAFTVNCHSGVTLAGAHAQALAPMIALGALGEELSAFTSGRFDVRAN</sequence>
<dbReference type="InterPro" id="IPR006076">
    <property type="entry name" value="FAD-dep_OxRdtase"/>
</dbReference>